<evidence type="ECO:0000256" key="2">
    <source>
        <dbReference type="RuleBase" id="RU102079"/>
    </source>
</evidence>
<reference evidence="4" key="1">
    <citation type="submission" date="2014-11" db="EMBL/GenBank/DDBJ databases">
        <authorList>
            <person name="Amaro Gonzalez C."/>
        </authorList>
    </citation>
    <scope>NUCLEOTIDE SEQUENCE</scope>
</reference>
<dbReference type="Gene3D" id="2.60.120.200">
    <property type="match status" value="1"/>
</dbReference>
<dbReference type="PROSITE" id="PS51304">
    <property type="entry name" value="GALECTIN"/>
    <property type="match status" value="1"/>
</dbReference>
<protein>
    <recommendedName>
        <fullName evidence="2">Galectin</fullName>
    </recommendedName>
</protein>
<keyword evidence="1 2" id="KW-0430">Lectin</keyword>
<sequence>MNYIKAGVWGEELRMGDFPFQPEQEFEVTITLDDKFHIILPGDKTVTFLNNLAAVPYNKIWANGDVKVRGISIK</sequence>
<feature type="domain" description="Galectin" evidence="3">
    <location>
        <begin position="1"/>
        <end position="74"/>
    </location>
</feature>
<proteinExistence type="predicted"/>
<evidence type="ECO:0000256" key="1">
    <source>
        <dbReference type="ARBA" id="ARBA00022734"/>
    </source>
</evidence>
<dbReference type="SUPFAM" id="SSF49899">
    <property type="entry name" value="Concanavalin A-like lectins/glucanases"/>
    <property type="match status" value="1"/>
</dbReference>
<organism evidence="4">
    <name type="scientific">Anguilla anguilla</name>
    <name type="common">European freshwater eel</name>
    <name type="synonym">Muraena anguilla</name>
    <dbReference type="NCBI Taxonomy" id="7936"/>
    <lineage>
        <taxon>Eukaryota</taxon>
        <taxon>Metazoa</taxon>
        <taxon>Chordata</taxon>
        <taxon>Craniata</taxon>
        <taxon>Vertebrata</taxon>
        <taxon>Euteleostomi</taxon>
        <taxon>Actinopterygii</taxon>
        <taxon>Neopterygii</taxon>
        <taxon>Teleostei</taxon>
        <taxon>Anguilliformes</taxon>
        <taxon>Anguillidae</taxon>
        <taxon>Anguilla</taxon>
    </lineage>
</organism>
<dbReference type="InterPro" id="IPR013320">
    <property type="entry name" value="ConA-like_dom_sf"/>
</dbReference>
<dbReference type="AlphaFoldDB" id="A0A0E9WDD3"/>
<name>A0A0E9WDD3_ANGAN</name>
<dbReference type="Pfam" id="PF00337">
    <property type="entry name" value="Gal-bind_lectin"/>
    <property type="match status" value="1"/>
</dbReference>
<evidence type="ECO:0000259" key="3">
    <source>
        <dbReference type="PROSITE" id="PS51304"/>
    </source>
</evidence>
<accession>A0A0E9WDD3</accession>
<reference evidence="4" key="2">
    <citation type="journal article" date="2015" name="Fish Shellfish Immunol.">
        <title>Early steps in the European eel (Anguilla anguilla)-Vibrio vulnificus interaction in the gills: Role of the RtxA13 toxin.</title>
        <authorList>
            <person name="Callol A."/>
            <person name="Pajuelo D."/>
            <person name="Ebbesson L."/>
            <person name="Teles M."/>
            <person name="MacKenzie S."/>
            <person name="Amaro C."/>
        </authorList>
    </citation>
    <scope>NUCLEOTIDE SEQUENCE</scope>
</reference>
<dbReference type="InterPro" id="IPR001079">
    <property type="entry name" value="Galectin_CRD"/>
</dbReference>
<dbReference type="GO" id="GO:0030246">
    <property type="term" value="F:carbohydrate binding"/>
    <property type="evidence" value="ECO:0007669"/>
    <property type="project" value="UniProtKB-UniRule"/>
</dbReference>
<dbReference type="EMBL" id="GBXM01021074">
    <property type="protein sequence ID" value="JAH87503.1"/>
    <property type="molecule type" value="Transcribed_RNA"/>
</dbReference>
<evidence type="ECO:0000313" key="4">
    <source>
        <dbReference type="EMBL" id="JAH87503.1"/>
    </source>
</evidence>